<evidence type="ECO:0000313" key="3">
    <source>
        <dbReference type="Proteomes" id="UP000595140"/>
    </source>
</evidence>
<dbReference type="AlphaFoldDB" id="A0A484LSX9"/>
<accession>A0A484LSX9</accession>
<feature type="region of interest" description="Disordered" evidence="1">
    <location>
        <begin position="308"/>
        <end position="355"/>
    </location>
</feature>
<feature type="region of interest" description="Disordered" evidence="1">
    <location>
        <begin position="1"/>
        <end position="23"/>
    </location>
</feature>
<dbReference type="OrthoDB" id="1752047at2759"/>
<dbReference type="Proteomes" id="UP000595140">
    <property type="component" value="Unassembled WGS sequence"/>
</dbReference>
<keyword evidence="3" id="KW-1185">Reference proteome</keyword>
<name>A0A484LSX9_9ASTE</name>
<protein>
    <recommendedName>
        <fullName evidence="4">Retrotransposon gag domain-containing protein</fullName>
    </recommendedName>
</protein>
<gene>
    <name evidence="2" type="ORF">CCAM_LOCUS21123</name>
</gene>
<feature type="compositionally biased region" description="Polar residues" evidence="1">
    <location>
        <begin position="9"/>
        <end position="18"/>
    </location>
</feature>
<sequence length="355" mass="39793">MAGRRTRRNTATSAQSTVRSDHPEQGVIVPVNGLETTLNNVANMMANIMERLDRALPGPSSTQDVPARQPRQMSFVKRYDGESDPQEHINSYVQVMIAVDASDALMCRCFLQTVDSKVADWVIHIPARSIRTWDELGEVEGTDDKSRLAMFTAALQDGLLHTDLTTHPSDTFEEAMVRAGRYVTLEERKEEKKEKTPKEEEKAGGKKPFKNKKQGFPDGPKGTNPGTSEKHKSANPVFTLPVAEVMAHAAQKGLMTYPTYSQKVCNVEDTGKWCAYHHKNDHNTEDCYTLKNEMARLIRRGHLKKFVQDGNAGDSGNAQNGKRRDKEVAQAEAREKRHIGLEDEEEDSEPAPHRQ</sequence>
<evidence type="ECO:0008006" key="4">
    <source>
        <dbReference type="Google" id="ProtNLM"/>
    </source>
</evidence>
<proteinExistence type="predicted"/>
<feature type="compositionally biased region" description="Basic and acidic residues" evidence="1">
    <location>
        <begin position="187"/>
        <end position="204"/>
    </location>
</feature>
<evidence type="ECO:0000256" key="1">
    <source>
        <dbReference type="SAM" id="MobiDB-lite"/>
    </source>
</evidence>
<dbReference type="EMBL" id="OOIL02001925">
    <property type="protein sequence ID" value="VFQ79347.1"/>
    <property type="molecule type" value="Genomic_DNA"/>
</dbReference>
<feature type="compositionally biased region" description="Basic and acidic residues" evidence="1">
    <location>
        <begin position="322"/>
        <end position="341"/>
    </location>
</feature>
<dbReference type="PANTHER" id="PTHR33223">
    <property type="entry name" value="CCHC-TYPE DOMAIN-CONTAINING PROTEIN"/>
    <property type="match status" value="1"/>
</dbReference>
<dbReference type="PANTHER" id="PTHR33223:SF10">
    <property type="entry name" value="AMINOTRANSFERASE-LIKE PLANT MOBILE DOMAIN-CONTAINING PROTEIN"/>
    <property type="match status" value="1"/>
</dbReference>
<reference evidence="2 3" key="1">
    <citation type="submission" date="2018-04" db="EMBL/GenBank/DDBJ databases">
        <authorList>
            <person name="Vogel A."/>
        </authorList>
    </citation>
    <scope>NUCLEOTIDE SEQUENCE [LARGE SCALE GENOMIC DNA]</scope>
</reference>
<evidence type="ECO:0000313" key="2">
    <source>
        <dbReference type="EMBL" id="VFQ79347.1"/>
    </source>
</evidence>
<organism evidence="2 3">
    <name type="scientific">Cuscuta campestris</name>
    <dbReference type="NCBI Taxonomy" id="132261"/>
    <lineage>
        <taxon>Eukaryota</taxon>
        <taxon>Viridiplantae</taxon>
        <taxon>Streptophyta</taxon>
        <taxon>Embryophyta</taxon>
        <taxon>Tracheophyta</taxon>
        <taxon>Spermatophyta</taxon>
        <taxon>Magnoliopsida</taxon>
        <taxon>eudicotyledons</taxon>
        <taxon>Gunneridae</taxon>
        <taxon>Pentapetalae</taxon>
        <taxon>asterids</taxon>
        <taxon>lamiids</taxon>
        <taxon>Solanales</taxon>
        <taxon>Convolvulaceae</taxon>
        <taxon>Cuscuteae</taxon>
        <taxon>Cuscuta</taxon>
        <taxon>Cuscuta subgen. Grammica</taxon>
        <taxon>Cuscuta sect. Cleistogrammica</taxon>
    </lineage>
</organism>
<feature type="region of interest" description="Disordered" evidence="1">
    <location>
        <begin position="187"/>
        <end position="234"/>
    </location>
</feature>